<protein>
    <submittedName>
        <fullName evidence="3">Endonuclease/exonuclease/phosphatase family protein</fullName>
    </submittedName>
</protein>
<evidence type="ECO:0000313" key="3">
    <source>
        <dbReference type="EMBL" id="MFC4492928.1"/>
    </source>
</evidence>
<keyword evidence="3" id="KW-0378">Hydrolase</keyword>
<dbReference type="Gene3D" id="3.60.10.10">
    <property type="entry name" value="Endonuclease/exonuclease/phosphatase"/>
    <property type="match status" value="1"/>
</dbReference>
<dbReference type="SUPFAM" id="SSF56219">
    <property type="entry name" value="DNase I-like"/>
    <property type="match status" value="1"/>
</dbReference>
<evidence type="ECO:0000256" key="1">
    <source>
        <dbReference type="SAM" id="SignalP"/>
    </source>
</evidence>
<dbReference type="Proteomes" id="UP001595997">
    <property type="component" value="Unassembled WGS sequence"/>
</dbReference>
<keyword evidence="4" id="KW-1185">Reference proteome</keyword>
<dbReference type="EMBL" id="JBHSFH010000003">
    <property type="protein sequence ID" value="MFC4492928.1"/>
    <property type="molecule type" value="Genomic_DNA"/>
</dbReference>
<dbReference type="RefSeq" id="WP_386441350.1">
    <property type="nucleotide sequence ID" value="NZ_JBHSFH010000003.1"/>
</dbReference>
<name>A0ABV9A2R1_9ACTN</name>
<dbReference type="GO" id="GO:0004519">
    <property type="term" value="F:endonuclease activity"/>
    <property type="evidence" value="ECO:0007669"/>
    <property type="project" value="UniProtKB-KW"/>
</dbReference>
<reference evidence="4" key="1">
    <citation type="journal article" date="2019" name="Int. J. Syst. Evol. Microbiol.">
        <title>The Global Catalogue of Microorganisms (GCM) 10K type strain sequencing project: providing services to taxonomists for standard genome sequencing and annotation.</title>
        <authorList>
            <consortium name="The Broad Institute Genomics Platform"/>
            <consortium name="The Broad Institute Genome Sequencing Center for Infectious Disease"/>
            <person name="Wu L."/>
            <person name="Ma J."/>
        </authorList>
    </citation>
    <scope>NUCLEOTIDE SEQUENCE [LARGE SCALE GENOMIC DNA]</scope>
    <source>
        <strain evidence="4">CGMCC 4.7357</strain>
    </source>
</reference>
<evidence type="ECO:0000313" key="4">
    <source>
        <dbReference type="Proteomes" id="UP001595997"/>
    </source>
</evidence>
<sequence>MRPRTRVLLGAVAALMASGITFSTVSANAATDAAPAGGSPAAAAAVKMKVATHNVWRGKATFKPHGDVIGWQEMNTAADRKRLRTELSGYGHFLPREGAAGAVPISWRKDTFKLIKADAVLTHKGEARVTPSRYVTWALLEHRAKKQRFVMMNTHFISGAWSKHPERQGRWLKHADKLRSVIKNLHGKHPELPVFVVGDFNRPRSLKLPGSVQYIRVKGAEGTPIDQAYATRSVKNTLVERLQRFGSDHFAYRFTATF</sequence>
<dbReference type="InterPro" id="IPR005135">
    <property type="entry name" value="Endo/exonuclease/phosphatase"/>
</dbReference>
<organism evidence="3 4">
    <name type="scientific">Streptomyces ovatisporus</name>
    <dbReference type="NCBI Taxonomy" id="1128682"/>
    <lineage>
        <taxon>Bacteria</taxon>
        <taxon>Bacillati</taxon>
        <taxon>Actinomycetota</taxon>
        <taxon>Actinomycetes</taxon>
        <taxon>Kitasatosporales</taxon>
        <taxon>Streptomycetaceae</taxon>
        <taxon>Streptomyces</taxon>
    </lineage>
</organism>
<feature type="signal peptide" evidence="1">
    <location>
        <begin position="1"/>
        <end position="29"/>
    </location>
</feature>
<accession>A0ABV9A2R1</accession>
<evidence type="ECO:0000259" key="2">
    <source>
        <dbReference type="Pfam" id="PF03372"/>
    </source>
</evidence>
<keyword evidence="1" id="KW-0732">Signal</keyword>
<feature type="chain" id="PRO_5047224954" evidence="1">
    <location>
        <begin position="30"/>
        <end position="258"/>
    </location>
</feature>
<dbReference type="InterPro" id="IPR036691">
    <property type="entry name" value="Endo/exonu/phosph_ase_sf"/>
</dbReference>
<keyword evidence="3" id="KW-0540">Nuclease</keyword>
<comment type="caution">
    <text evidence="3">The sequence shown here is derived from an EMBL/GenBank/DDBJ whole genome shotgun (WGS) entry which is preliminary data.</text>
</comment>
<gene>
    <name evidence="3" type="ORF">ACFPA8_02105</name>
</gene>
<keyword evidence="3" id="KW-0255">Endonuclease</keyword>
<dbReference type="Pfam" id="PF03372">
    <property type="entry name" value="Exo_endo_phos"/>
    <property type="match status" value="1"/>
</dbReference>
<proteinExistence type="predicted"/>
<feature type="domain" description="Endonuclease/exonuclease/phosphatase" evidence="2">
    <location>
        <begin position="26"/>
        <end position="249"/>
    </location>
</feature>